<evidence type="ECO:0000256" key="6">
    <source>
        <dbReference type="ARBA" id="ARBA00022679"/>
    </source>
</evidence>
<accession>A0A916VZZ1</accession>
<dbReference type="PROSITE" id="PS50885">
    <property type="entry name" value="HAMP"/>
    <property type="match status" value="1"/>
</dbReference>
<keyword evidence="4" id="KW-1003">Cell membrane</keyword>
<keyword evidence="5" id="KW-0597">Phosphoprotein</keyword>
<proteinExistence type="predicted"/>
<dbReference type="Pfam" id="PF00512">
    <property type="entry name" value="HisKA"/>
    <property type="match status" value="1"/>
</dbReference>
<reference evidence="13" key="2">
    <citation type="submission" date="2020-09" db="EMBL/GenBank/DDBJ databases">
        <authorList>
            <person name="Sun Q."/>
            <person name="Zhou Y."/>
        </authorList>
    </citation>
    <scope>NUCLEOTIDE SEQUENCE</scope>
    <source>
        <strain evidence="13">CGMCC 1.15447</strain>
    </source>
</reference>
<dbReference type="Gene3D" id="3.30.565.10">
    <property type="entry name" value="Histidine kinase-like ATPase, C-terminal domain"/>
    <property type="match status" value="1"/>
</dbReference>
<dbReference type="SUPFAM" id="SSF47384">
    <property type="entry name" value="Homodimeric domain of signal transducing histidine kinase"/>
    <property type="match status" value="1"/>
</dbReference>
<evidence type="ECO:0000313" key="13">
    <source>
        <dbReference type="EMBL" id="GGA56567.1"/>
    </source>
</evidence>
<evidence type="ECO:0000259" key="12">
    <source>
        <dbReference type="PROSITE" id="PS50885"/>
    </source>
</evidence>
<dbReference type="SMART" id="SM00387">
    <property type="entry name" value="HATPase_c"/>
    <property type="match status" value="1"/>
</dbReference>
<dbReference type="CDD" id="cd00082">
    <property type="entry name" value="HisKA"/>
    <property type="match status" value="1"/>
</dbReference>
<dbReference type="InterPro" id="IPR005467">
    <property type="entry name" value="His_kinase_dom"/>
</dbReference>
<dbReference type="Proteomes" id="UP000648801">
    <property type="component" value="Unassembled WGS sequence"/>
</dbReference>
<feature type="domain" description="HAMP" evidence="12">
    <location>
        <begin position="297"/>
        <end position="349"/>
    </location>
</feature>
<dbReference type="Gene3D" id="1.10.287.130">
    <property type="match status" value="1"/>
</dbReference>
<dbReference type="GO" id="GO:0000155">
    <property type="term" value="F:phosphorelay sensor kinase activity"/>
    <property type="evidence" value="ECO:0007669"/>
    <property type="project" value="InterPro"/>
</dbReference>
<dbReference type="InterPro" id="IPR003594">
    <property type="entry name" value="HATPase_dom"/>
</dbReference>
<dbReference type="SMART" id="SM00388">
    <property type="entry name" value="HisKA"/>
    <property type="match status" value="1"/>
</dbReference>
<sequence>MKHWRMRTTLMVSLLAASLGLTATCLLIIRISVQQQIHNGLNADLDHSLGTFRNISHQRDTMLSREAALLADLPSLKALMVTQDAQTIQDGSQEFWNISGSDLFVLTSQTGKLFTYSNRGPRLDNALVTRGLQACMAAVDDPCMVSFGPHLYVVSIQPLYFGPPANDSQLGYVIIGYAIDSQLASQVSEAAAAEVTFIVDGTISATTLPATTSADLSSQRQAIDALGTSPRTIQLNHEIYIAAVSTLPAVGQSKVQIVVLKSYDRASEYLRRVNRWIVALGLASLLIGLVLAAAIARTITRPLETLAAGARALGRGDFDYYLSTDGALEVRELSQTFDSMREELRRTHRELIESERLATIGRMASSVSHDLRHHLSAIYANAEFMSLAQTRNEERAELLIEVRDAVQGMTDLIESLLLFSQTSQSLHLACEPLNQLIERTIRIVLQHPESRAIEIQTPNLPHIEAWVDGKKLGRAIYNLLLNACQAARAGSDPPLVLVGISEDDKTIRISITDSGPGVDNAIRQTLFQPFISAGKENGVGLGLTLAQHIAQEHGGEVKLEESQPGRTIFSIVLFKQALDALGRLTPKLATINNLNEQTGTAGSTETKPEFEQP</sequence>
<dbReference type="AlphaFoldDB" id="A0A916VZZ1"/>
<evidence type="ECO:0000256" key="2">
    <source>
        <dbReference type="ARBA" id="ARBA00004651"/>
    </source>
</evidence>
<dbReference type="InterPro" id="IPR004358">
    <property type="entry name" value="Sig_transdc_His_kin-like_C"/>
</dbReference>
<dbReference type="PRINTS" id="PR00344">
    <property type="entry name" value="BCTRLSENSOR"/>
</dbReference>
<gene>
    <name evidence="13" type="ORF">GCM10011507_04860</name>
</gene>
<dbReference type="Gene3D" id="6.10.340.10">
    <property type="match status" value="1"/>
</dbReference>
<dbReference type="SUPFAM" id="SSF158472">
    <property type="entry name" value="HAMP domain-like"/>
    <property type="match status" value="1"/>
</dbReference>
<keyword evidence="7" id="KW-0547">Nucleotide-binding</keyword>
<evidence type="ECO:0000256" key="10">
    <source>
        <dbReference type="SAM" id="Phobius"/>
    </source>
</evidence>
<keyword evidence="8" id="KW-0418">Kinase</keyword>
<dbReference type="Pfam" id="PF02518">
    <property type="entry name" value="HATPase_c"/>
    <property type="match status" value="1"/>
</dbReference>
<dbReference type="InterPro" id="IPR036890">
    <property type="entry name" value="HATPase_C_sf"/>
</dbReference>
<dbReference type="GO" id="GO:0005886">
    <property type="term" value="C:plasma membrane"/>
    <property type="evidence" value="ECO:0007669"/>
    <property type="project" value="UniProtKB-SubCell"/>
</dbReference>
<dbReference type="SMART" id="SM00304">
    <property type="entry name" value="HAMP"/>
    <property type="match status" value="1"/>
</dbReference>
<feature type="domain" description="Histidine kinase" evidence="11">
    <location>
        <begin position="366"/>
        <end position="577"/>
    </location>
</feature>
<dbReference type="SUPFAM" id="SSF55874">
    <property type="entry name" value="ATPase domain of HSP90 chaperone/DNA topoisomerase II/histidine kinase"/>
    <property type="match status" value="1"/>
</dbReference>
<evidence type="ECO:0000313" key="14">
    <source>
        <dbReference type="Proteomes" id="UP000648801"/>
    </source>
</evidence>
<keyword evidence="14" id="KW-1185">Reference proteome</keyword>
<dbReference type="GO" id="GO:0005524">
    <property type="term" value="F:ATP binding"/>
    <property type="evidence" value="ECO:0007669"/>
    <property type="project" value="UniProtKB-KW"/>
</dbReference>
<reference evidence="13" key="1">
    <citation type="journal article" date="2014" name="Int. J. Syst. Evol. Microbiol.">
        <title>Complete genome sequence of Corynebacterium casei LMG S-19264T (=DSM 44701T), isolated from a smear-ripened cheese.</title>
        <authorList>
            <consortium name="US DOE Joint Genome Institute (JGI-PGF)"/>
            <person name="Walter F."/>
            <person name="Albersmeier A."/>
            <person name="Kalinowski J."/>
            <person name="Ruckert C."/>
        </authorList>
    </citation>
    <scope>NUCLEOTIDE SEQUENCE</scope>
    <source>
        <strain evidence="13">CGMCC 1.15447</strain>
    </source>
</reference>
<name>A0A916VZZ1_9BACT</name>
<dbReference type="PANTHER" id="PTHR44936">
    <property type="entry name" value="SENSOR PROTEIN CREC"/>
    <property type="match status" value="1"/>
</dbReference>
<dbReference type="CDD" id="cd06225">
    <property type="entry name" value="HAMP"/>
    <property type="match status" value="1"/>
</dbReference>
<keyword evidence="10" id="KW-0472">Membrane</keyword>
<evidence type="ECO:0000256" key="1">
    <source>
        <dbReference type="ARBA" id="ARBA00000085"/>
    </source>
</evidence>
<keyword evidence="10" id="KW-0812">Transmembrane</keyword>
<dbReference type="Pfam" id="PF00672">
    <property type="entry name" value="HAMP"/>
    <property type="match status" value="1"/>
</dbReference>
<dbReference type="EMBL" id="BMJB01000001">
    <property type="protein sequence ID" value="GGA56567.1"/>
    <property type="molecule type" value="Genomic_DNA"/>
</dbReference>
<comment type="catalytic activity">
    <reaction evidence="1">
        <text>ATP + protein L-histidine = ADP + protein N-phospho-L-histidine.</text>
        <dbReference type="EC" id="2.7.13.3"/>
    </reaction>
</comment>
<evidence type="ECO:0000256" key="9">
    <source>
        <dbReference type="ARBA" id="ARBA00022840"/>
    </source>
</evidence>
<keyword evidence="6" id="KW-0808">Transferase</keyword>
<evidence type="ECO:0000256" key="8">
    <source>
        <dbReference type="ARBA" id="ARBA00022777"/>
    </source>
</evidence>
<dbReference type="InterPro" id="IPR003660">
    <property type="entry name" value="HAMP_dom"/>
</dbReference>
<protein>
    <recommendedName>
        <fullName evidence="3">histidine kinase</fullName>
        <ecNumber evidence="3">2.7.13.3</ecNumber>
    </recommendedName>
</protein>
<dbReference type="InterPro" id="IPR003661">
    <property type="entry name" value="HisK_dim/P_dom"/>
</dbReference>
<organism evidence="13 14">
    <name type="scientific">Edaphobacter acidisoli</name>
    <dbReference type="NCBI Taxonomy" id="2040573"/>
    <lineage>
        <taxon>Bacteria</taxon>
        <taxon>Pseudomonadati</taxon>
        <taxon>Acidobacteriota</taxon>
        <taxon>Terriglobia</taxon>
        <taxon>Terriglobales</taxon>
        <taxon>Acidobacteriaceae</taxon>
        <taxon>Edaphobacter</taxon>
    </lineage>
</organism>
<evidence type="ECO:0000256" key="7">
    <source>
        <dbReference type="ARBA" id="ARBA00022741"/>
    </source>
</evidence>
<dbReference type="PANTHER" id="PTHR44936:SF10">
    <property type="entry name" value="SENSOR PROTEIN RSTB"/>
    <property type="match status" value="1"/>
</dbReference>
<dbReference type="InterPro" id="IPR050980">
    <property type="entry name" value="2C_sensor_his_kinase"/>
</dbReference>
<comment type="caution">
    <text evidence="13">The sequence shown here is derived from an EMBL/GenBank/DDBJ whole genome shotgun (WGS) entry which is preliminary data.</text>
</comment>
<evidence type="ECO:0000259" key="11">
    <source>
        <dbReference type="PROSITE" id="PS50109"/>
    </source>
</evidence>
<keyword evidence="9" id="KW-0067">ATP-binding</keyword>
<dbReference type="CDD" id="cd00075">
    <property type="entry name" value="HATPase"/>
    <property type="match status" value="1"/>
</dbReference>
<comment type="subcellular location">
    <subcellularLocation>
        <location evidence="2">Cell membrane</location>
        <topology evidence="2">Multi-pass membrane protein</topology>
    </subcellularLocation>
</comment>
<dbReference type="PROSITE" id="PS50109">
    <property type="entry name" value="HIS_KIN"/>
    <property type="match status" value="1"/>
</dbReference>
<evidence type="ECO:0000256" key="5">
    <source>
        <dbReference type="ARBA" id="ARBA00022553"/>
    </source>
</evidence>
<evidence type="ECO:0000256" key="4">
    <source>
        <dbReference type="ARBA" id="ARBA00022475"/>
    </source>
</evidence>
<feature type="transmembrane region" description="Helical" evidence="10">
    <location>
        <begin position="276"/>
        <end position="296"/>
    </location>
</feature>
<dbReference type="EC" id="2.7.13.3" evidence="3"/>
<evidence type="ECO:0000256" key="3">
    <source>
        <dbReference type="ARBA" id="ARBA00012438"/>
    </source>
</evidence>
<dbReference type="InterPro" id="IPR036097">
    <property type="entry name" value="HisK_dim/P_sf"/>
</dbReference>
<keyword evidence="10" id="KW-1133">Transmembrane helix</keyword>